<dbReference type="InterPro" id="IPR051275">
    <property type="entry name" value="Cell_adhesion_signaling"/>
</dbReference>
<feature type="transmembrane region" description="Helical" evidence="7">
    <location>
        <begin position="338"/>
        <end position="360"/>
    </location>
</feature>
<accession>A0A6S7I4H3</accession>
<keyword evidence="10" id="KW-1185">Reference proteome</keyword>
<evidence type="ECO:0000313" key="10">
    <source>
        <dbReference type="Proteomes" id="UP001152795"/>
    </source>
</evidence>
<evidence type="ECO:0000256" key="4">
    <source>
        <dbReference type="ARBA" id="ARBA00023180"/>
    </source>
</evidence>
<keyword evidence="5" id="KW-0393">Immunoglobulin domain</keyword>
<evidence type="ECO:0000256" key="1">
    <source>
        <dbReference type="ARBA" id="ARBA00004479"/>
    </source>
</evidence>
<evidence type="ECO:0000256" key="7">
    <source>
        <dbReference type="SAM" id="Phobius"/>
    </source>
</evidence>
<comment type="subcellular location">
    <subcellularLocation>
        <location evidence="1">Membrane</location>
        <topology evidence="1">Single-pass type I membrane protein</topology>
    </subcellularLocation>
</comment>
<keyword evidence="2 7" id="KW-0472">Membrane</keyword>
<name>A0A6S7I4H3_PARCT</name>
<evidence type="ECO:0000256" key="3">
    <source>
        <dbReference type="ARBA" id="ARBA00023157"/>
    </source>
</evidence>
<keyword evidence="7" id="KW-0812">Transmembrane</keyword>
<evidence type="ECO:0000256" key="5">
    <source>
        <dbReference type="ARBA" id="ARBA00023319"/>
    </source>
</evidence>
<dbReference type="EMBL" id="CACRXK020007574">
    <property type="protein sequence ID" value="CAB4012606.1"/>
    <property type="molecule type" value="Genomic_DNA"/>
</dbReference>
<dbReference type="AlphaFoldDB" id="A0A6S7I4H3"/>
<feature type="compositionally biased region" description="Basic and acidic residues" evidence="6">
    <location>
        <begin position="434"/>
        <end position="458"/>
    </location>
</feature>
<dbReference type="PROSITE" id="PS50835">
    <property type="entry name" value="IG_LIKE"/>
    <property type="match status" value="1"/>
</dbReference>
<dbReference type="GO" id="GO:0050839">
    <property type="term" value="F:cell adhesion molecule binding"/>
    <property type="evidence" value="ECO:0007669"/>
    <property type="project" value="TreeGrafter"/>
</dbReference>
<sequence>MWLKHFNPKYLSFMLCLFLLALSSEQANGEFLVRRSSPNLVVVAEGQALQLDIILNGTDEKMPMLVFLDWNFRAYHSSFVKRLLSVTWDRGYVVSEEFYDERASILDSASLLLVETTLEDSGTYWCNVFSLPSQQHPVLYFNVTVEGKPTAEIDCPEQVNVTEGKNFSCWCNARGGNLTVTTYWQMTEAPPFLDGRKRNGSTELFLKNVNKRMAGTYICRAQLFSLVDEKILTLSVLYSPRIRSFRGKVLKDNSMKMTCLAKGLPQPTYIIKTSNGFSFAADIHGVVIINDYKSVINASYTCIARNSVGYDQWHLNGILTISKDETVINRKSFLQDHVWYIIGGSATAGILFGFLLLKICQSVVCRRSRRHDQNEQDFPVYVDPASLPISQGRKNDPLNYIDVHALPSIPQGGVNENMPVYVDPDTVVSARERLREARDENRAVEDVQAKELPKDDGRVYQAPDESQADEGGESDVDDNRAEEDIQANPEPEATNRQNSSPITHRKPRANTQPMMGYQDLDSSDEIEENFYHSLRSASEGHPYEYYVNERVKDKE</sequence>
<comment type="caution">
    <text evidence="9">The sequence shown here is derived from an EMBL/GenBank/DDBJ whole genome shotgun (WGS) entry which is preliminary data.</text>
</comment>
<proteinExistence type="predicted"/>
<dbReference type="GO" id="GO:0005911">
    <property type="term" value="C:cell-cell junction"/>
    <property type="evidence" value="ECO:0007669"/>
    <property type="project" value="TreeGrafter"/>
</dbReference>
<dbReference type="InterPro" id="IPR036179">
    <property type="entry name" value="Ig-like_dom_sf"/>
</dbReference>
<dbReference type="InterPro" id="IPR003599">
    <property type="entry name" value="Ig_sub"/>
</dbReference>
<feature type="signal peptide" evidence="8">
    <location>
        <begin position="1"/>
        <end position="29"/>
    </location>
</feature>
<dbReference type="SMART" id="SM00409">
    <property type="entry name" value="IG"/>
    <property type="match status" value="2"/>
</dbReference>
<feature type="chain" id="PRO_5043747537" evidence="8">
    <location>
        <begin position="30"/>
        <end position="555"/>
    </location>
</feature>
<keyword evidence="8" id="KW-0732">Signal</keyword>
<dbReference type="GO" id="GO:0005886">
    <property type="term" value="C:plasma membrane"/>
    <property type="evidence" value="ECO:0007669"/>
    <property type="project" value="TreeGrafter"/>
</dbReference>
<dbReference type="OrthoDB" id="5990505at2759"/>
<dbReference type="InterPro" id="IPR007110">
    <property type="entry name" value="Ig-like_dom"/>
</dbReference>
<evidence type="ECO:0000256" key="2">
    <source>
        <dbReference type="ARBA" id="ARBA00023136"/>
    </source>
</evidence>
<organism evidence="9 10">
    <name type="scientific">Paramuricea clavata</name>
    <name type="common">Red gorgonian</name>
    <name type="synonym">Violescent sea-whip</name>
    <dbReference type="NCBI Taxonomy" id="317549"/>
    <lineage>
        <taxon>Eukaryota</taxon>
        <taxon>Metazoa</taxon>
        <taxon>Cnidaria</taxon>
        <taxon>Anthozoa</taxon>
        <taxon>Octocorallia</taxon>
        <taxon>Malacalcyonacea</taxon>
        <taxon>Plexauridae</taxon>
        <taxon>Paramuricea</taxon>
    </lineage>
</organism>
<keyword evidence="4" id="KW-0325">Glycoprotein</keyword>
<dbReference type="Gene3D" id="2.60.40.10">
    <property type="entry name" value="Immunoglobulins"/>
    <property type="match status" value="3"/>
</dbReference>
<dbReference type="PANTHER" id="PTHR11640">
    <property type="entry name" value="NEPHRIN"/>
    <property type="match status" value="1"/>
</dbReference>
<keyword evidence="7" id="KW-1133">Transmembrane helix</keyword>
<dbReference type="Proteomes" id="UP001152795">
    <property type="component" value="Unassembled WGS sequence"/>
</dbReference>
<keyword evidence="3" id="KW-1015">Disulfide bond</keyword>
<evidence type="ECO:0000313" key="9">
    <source>
        <dbReference type="EMBL" id="CAB4012606.1"/>
    </source>
</evidence>
<gene>
    <name evidence="9" type="ORF">PACLA_8A022244</name>
</gene>
<feature type="region of interest" description="Disordered" evidence="6">
    <location>
        <begin position="434"/>
        <end position="524"/>
    </location>
</feature>
<evidence type="ECO:0000256" key="8">
    <source>
        <dbReference type="SAM" id="SignalP"/>
    </source>
</evidence>
<evidence type="ECO:0000256" key="6">
    <source>
        <dbReference type="SAM" id="MobiDB-lite"/>
    </source>
</evidence>
<protein>
    <submittedName>
        <fullName evidence="9">Hemicentin-1 isoform X1</fullName>
    </submittedName>
</protein>
<dbReference type="GO" id="GO:0098609">
    <property type="term" value="P:cell-cell adhesion"/>
    <property type="evidence" value="ECO:0007669"/>
    <property type="project" value="TreeGrafter"/>
</dbReference>
<feature type="compositionally biased region" description="Acidic residues" evidence="6">
    <location>
        <begin position="466"/>
        <end position="476"/>
    </location>
</feature>
<dbReference type="PANTHER" id="PTHR11640:SF164">
    <property type="entry name" value="MAM DOMAIN-CONTAINING GLYCOSYLPHOSPHATIDYLINOSITOL ANCHOR PROTEIN 1"/>
    <property type="match status" value="1"/>
</dbReference>
<reference evidence="9" key="1">
    <citation type="submission" date="2020-04" db="EMBL/GenBank/DDBJ databases">
        <authorList>
            <person name="Alioto T."/>
            <person name="Alioto T."/>
            <person name="Gomez Garrido J."/>
        </authorList>
    </citation>
    <scope>NUCLEOTIDE SEQUENCE</scope>
    <source>
        <strain evidence="9">A484AB</strain>
    </source>
</reference>
<dbReference type="CDD" id="cd00096">
    <property type="entry name" value="Ig"/>
    <property type="match status" value="1"/>
</dbReference>
<dbReference type="InterPro" id="IPR013783">
    <property type="entry name" value="Ig-like_fold"/>
</dbReference>
<dbReference type="SUPFAM" id="SSF48726">
    <property type="entry name" value="Immunoglobulin"/>
    <property type="match status" value="3"/>
</dbReference>